<dbReference type="Proteomes" id="UP000822476">
    <property type="component" value="Unassembled WGS sequence"/>
</dbReference>
<protein>
    <submittedName>
        <fullName evidence="1">Uncharacterized protein</fullName>
    </submittedName>
</protein>
<dbReference type="EMBL" id="JTDE01006276">
    <property type="protein sequence ID" value="KAF7244763.1"/>
    <property type="molecule type" value="Genomic_DNA"/>
</dbReference>
<dbReference type="AlphaFoldDB" id="A0A8S9YG78"/>
<proteinExistence type="predicted"/>
<comment type="caution">
    <text evidence="1">The sequence shown here is derived from an EMBL/GenBank/DDBJ whole genome shotgun (WGS) entry which is preliminary data.</text>
</comment>
<reference evidence="1" key="1">
    <citation type="submission" date="2019-07" db="EMBL/GenBank/DDBJ databases">
        <title>Annotation for the trematode Paragonimus miyazaki's.</title>
        <authorList>
            <person name="Choi Y.-J."/>
        </authorList>
    </citation>
    <scope>NUCLEOTIDE SEQUENCE</scope>
    <source>
        <strain evidence="1">Japan</strain>
    </source>
</reference>
<name>A0A8S9YG78_9TREM</name>
<keyword evidence="2" id="KW-1185">Reference proteome</keyword>
<evidence type="ECO:0000313" key="2">
    <source>
        <dbReference type="Proteomes" id="UP000822476"/>
    </source>
</evidence>
<sequence>MIKEYFIPHYEQCSKDQWPVEEGCRALAQRLLVQISTRLLHLKRPNGLFALRLTPSLPFPSPAFTNHHEFIKTAL</sequence>
<gene>
    <name evidence="1" type="ORF">EG68_10511</name>
</gene>
<evidence type="ECO:0000313" key="1">
    <source>
        <dbReference type="EMBL" id="KAF7244763.1"/>
    </source>
</evidence>
<accession>A0A8S9YG78</accession>
<organism evidence="1 2">
    <name type="scientific">Paragonimus skrjabini miyazakii</name>
    <dbReference type="NCBI Taxonomy" id="59628"/>
    <lineage>
        <taxon>Eukaryota</taxon>
        <taxon>Metazoa</taxon>
        <taxon>Spiralia</taxon>
        <taxon>Lophotrochozoa</taxon>
        <taxon>Platyhelminthes</taxon>
        <taxon>Trematoda</taxon>
        <taxon>Digenea</taxon>
        <taxon>Plagiorchiida</taxon>
        <taxon>Troglotremata</taxon>
        <taxon>Troglotrematidae</taxon>
        <taxon>Paragonimus</taxon>
    </lineage>
</organism>